<gene>
    <name evidence="3" type="ordered locus">Cabther_A2162</name>
</gene>
<dbReference type="Gene3D" id="3.90.1570.10">
    <property type="entry name" value="tt1808, chain A"/>
    <property type="match status" value="1"/>
</dbReference>
<dbReference type="OrthoDB" id="557157at2"/>
<dbReference type="AlphaFoldDB" id="G2LDP2"/>
<dbReference type="KEGG" id="ctm:Cabther_A2162"/>
<dbReference type="RefSeq" id="WP_014100637.1">
    <property type="nucleotide sequence ID" value="NC_016024.1"/>
</dbReference>
<evidence type="ECO:0000313" key="4">
    <source>
        <dbReference type="Proteomes" id="UP000006791"/>
    </source>
</evidence>
<dbReference type="SUPFAM" id="SSF52980">
    <property type="entry name" value="Restriction endonuclease-like"/>
    <property type="match status" value="1"/>
</dbReference>
<evidence type="ECO:0000259" key="2">
    <source>
        <dbReference type="Pfam" id="PF05685"/>
    </source>
</evidence>
<dbReference type="InterPro" id="IPR012296">
    <property type="entry name" value="Nuclease_put_TT1808"/>
</dbReference>
<dbReference type="CDD" id="cd06260">
    <property type="entry name" value="DUF820-like"/>
    <property type="match status" value="1"/>
</dbReference>
<dbReference type="InterPro" id="IPR011335">
    <property type="entry name" value="Restrct_endonuc-II-like"/>
</dbReference>
<protein>
    <submittedName>
        <fullName evidence="3">Uncharacterized protein conserved in cyanobacteria</fullName>
    </submittedName>
</protein>
<dbReference type="HOGENOM" id="CLU_075279_1_0_0"/>
<dbReference type="PANTHER" id="PTHR33352:SF3">
    <property type="entry name" value="SLR1612 PROTEIN"/>
    <property type="match status" value="1"/>
</dbReference>
<dbReference type="InterPro" id="IPR008538">
    <property type="entry name" value="Uma2"/>
</dbReference>
<feature type="region of interest" description="Disordered" evidence="1">
    <location>
        <begin position="238"/>
        <end position="276"/>
    </location>
</feature>
<dbReference type="EMBL" id="CP002514">
    <property type="protein sequence ID" value="AEP12900.1"/>
    <property type="molecule type" value="Genomic_DNA"/>
</dbReference>
<dbReference type="STRING" id="981222.Cabther_A2162"/>
<organism evidence="3 4">
    <name type="scientific">Chloracidobacterium thermophilum (strain B)</name>
    <dbReference type="NCBI Taxonomy" id="981222"/>
    <lineage>
        <taxon>Bacteria</taxon>
        <taxon>Pseudomonadati</taxon>
        <taxon>Acidobacteriota</taxon>
        <taxon>Terriglobia</taxon>
        <taxon>Terriglobales</taxon>
        <taxon>Acidobacteriaceae</taxon>
        <taxon>Chloracidobacterium</taxon>
    </lineage>
</organism>
<dbReference type="Proteomes" id="UP000006791">
    <property type="component" value="Chromosome 1"/>
</dbReference>
<keyword evidence="4" id="KW-1185">Reference proteome</keyword>
<evidence type="ECO:0000313" key="3">
    <source>
        <dbReference type="EMBL" id="AEP12900.1"/>
    </source>
</evidence>
<reference evidence="3 4" key="1">
    <citation type="journal article" date="2012" name="Environ. Microbiol.">
        <title>Complete genome of Candidatus Chloracidobacterium thermophilum, a chlorophyll-based photoheterotroph belonging to the phylum Acidobacteria.</title>
        <authorList>
            <person name="Garcia Costas A.M."/>
            <person name="Liu Z."/>
            <person name="Tomsho L.P."/>
            <person name="Schuster S.C."/>
            <person name="Ward D.M."/>
            <person name="Bryant D.A."/>
        </authorList>
    </citation>
    <scope>NUCLEOTIDE SEQUENCE [LARGE SCALE GENOMIC DNA]</scope>
    <source>
        <strain evidence="3 4">B</strain>
    </source>
</reference>
<feature type="domain" description="Putative restriction endonuclease" evidence="2">
    <location>
        <begin position="52"/>
        <end position="196"/>
    </location>
</feature>
<evidence type="ECO:0000256" key="1">
    <source>
        <dbReference type="SAM" id="MobiDB-lite"/>
    </source>
</evidence>
<dbReference type="Pfam" id="PF05685">
    <property type="entry name" value="Uma2"/>
    <property type="match status" value="1"/>
</dbReference>
<accession>G2LDP2</accession>
<sequence length="306" mass="34217">MTSQVVSPQPEPAAPTPELAASAVAPELPPEFNSIINLQLPVEDGVPLESVWHRLQINLLDDCLHQHWRGRTDFFASGNMFVYYSLQQVKTMEYKGPDFFVVKDVDGSFIRGAWVAWEEGGRLPDVIVELLSPSTQAVDLGQKKQLYERVFRTAEYFCYGPDPTFGKTPTLQGWVLVRGQYEAIEPDARGWLWSHQLGAWLGEWEGQYHAMQNRWLRLYDPTGQLIPTRAEAAEAEAERAQAEAERAQAAAERAQLEARQARDEAEAERTRAEAAEARAAALAAEIERLRSSLKGTDQGPGLDEPA</sequence>
<dbReference type="PANTHER" id="PTHR33352">
    <property type="entry name" value="SLR1095 PROTEIN"/>
    <property type="match status" value="1"/>
</dbReference>
<name>G2LDP2_CHLTF</name>
<feature type="compositionally biased region" description="Basic and acidic residues" evidence="1">
    <location>
        <begin position="254"/>
        <end position="276"/>
    </location>
</feature>
<proteinExistence type="predicted"/>